<dbReference type="RefSeq" id="WP_158463119.1">
    <property type="nucleotide sequence ID" value="NZ_VZAD01000042.1"/>
</dbReference>
<dbReference type="OrthoDB" id="2235251at2"/>
<keyword evidence="3" id="KW-0732">Signal</keyword>
<organism evidence="8 9">
    <name type="scientific">Segatella copri</name>
    <dbReference type="NCBI Taxonomy" id="165179"/>
    <lineage>
        <taxon>Bacteria</taxon>
        <taxon>Pseudomonadati</taxon>
        <taxon>Bacteroidota</taxon>
        <taxon>Bacteroidia</taxon>
        <taxon>Bacteroidales</taxon>
        <taxon>Prevotellaceae</taxon>
        <taxon>Segatella</taxon>
    </lineage>
</organism>
<evidence type="ECO:0000256" key="1">
    <source>
        <dbReference type="ARBA" id="ARBA00009693"/>
    </source>
</evidence>
<evidence type="ECO:0000313" key="8">
    <source>
        <dbReference type="EMBL" id="MQP11359.1"/>
    </source>
</evidence>
<comment type="caution">
    <text evidence="8">The sequence shown here is derived from an EMBL/GenBank/DDBJ whole genome shotgun (WGS) entry which is preliminary data.</text>
</comment>
<keyword evidence="5" id="KW-0788">Thiol protease</keyword>
<dbReference type="Gene3D" id="3.90.70.50">
    <property type="entry name" value="Peptidase C10, streptopain"/>
    <property type="match status" value="2"/>
</dbReference>
<evidence type="ECO:0000256" key="5">
    <source>
        <dbReference type="ARBA" id="ARBA00022807"/>
    </source>
</evidence>
<dbReference type="InterPro" id="IPR038765">
    <property type="entry name" value="Papain-like_cys_pep_sf"/>
</dbReference>
<dbReference type="Pfam" id="PF13734">
    <property type="entry name" value="Inhibitor_I69"/>
    <property type="match status" value="1"/>
</dbReference>
<dbReference type="InterPro" id="IPR044934">
    <property type="entry name" value="Streptopain_sf"/>
</dbReference>
<sequence>MSNYLFSFPRGLFVVLFSLLCTCSWAGPRSYLQAKAIAEKKAAEMGLQVVDDGTQGNLAKGMSGVVEKQSPYYVFSNAEAKGFVIVSGDDRFPEIVGYSDQGTYDEAQLPDNFKSYMNAYQSMVEAVNKGNVAATRQLKEVESLRSSVTSTAVSPLLGNIAWGQGGPYNDFCPRDDNESCYTYPAGCVATAMAQIMKYYRYPAALQADIPSYTTKTLGLSIAGRSKEDETYNWDEMLDRYVSGEYTSSQRIEVASLLIDCGFAVKMDYTPSGSSANITPYVLSHYFGYDADLMQDVSRSSFTQAQWNALIDNELAEKRPILYSGQSSTGGHEFICDGSDGNGLYHINWGWSGSLNGYFDLTVLNANYEGASSSTSTDGYNRDCSMIIGIQPDNGVKDEPLTVFAPITLYDYKGKVTLSITSDTRNYVSDAFIGEVTYCFGNLSSDDFAGYLALGVKDKNGNIQLVSSSAKVNIPGVTTEGRGSFALCPLDFNYAFPIGNTTIYGIYSKDGKQWDICSNAAHGAFVVAATANKLTRMSSPFTVSVELGEENDKLVSATENVFNVVITNNLDYEYDGFADVYSNSTNECPTMSMTSLYVTIPAHGTITRKVVVTPTAGSLYFWVKDADYGNQLLVDAKSFTVEHTSTPVLYLISSTSNADDNDLETEKSYQNGCDIIATPRVHDDKVTFSFGIKNTGATATLRYVAGGWCSGYKWPQKSLHMKDIEFPGDGAVTYIQETFTLDEVGENFMYGDIEVWDGGGHNVLSYDKWPVRQYWYVTKKFWFDGYKGRVLVYLTGESSSISSVEVQNGCQVECGKGFISVLSAKVEKLSVHALDGRCVKTFLTEPNVRQTISLPSSVYIIKGKKVVVR</sequence>
<proteinExistence type="inferred from homology"/>
<feature type="active site" description="Proton acceptor" evidence="6">
    <location>
        <position position="331"/>
    </location>
</feature>
<comment type="similarity">
    <text evidence="1">Belongs to the peptidase C10 family.</text>
</comment>
<dbReference type="InterPro" id="IPR000200">
    <property type="entry name" value="Peptidase_C10"/>
</dbReference>
<keyword evidence="4" id="KW-0378">Hydrolase</keyword>
<keyword evidence="2" id="KW-0645">Protease</keyword>
<dbReference type="GO" id="GO:0008234">
    <property type="term" value="F:cysteine-type peptidase activity"/>
    <property type="evidence" value="ECO:0007669"/>
    <property type="project" value="UniProtKB-KW"/>
</dbReference>
<evidence type="ECO:0000256" key="4">
    <source>
        <dbReference type="ARBA" id="ARBA00022801"/>
    </source>
</evidence>
<dbReference type="AlphaFoldDB" id="A0A6A7WA39"/>
<feature type="domain" description="Spi protease inhibitor" evidence="7">
    <location>
        <begin position="65"/>
        <end position="122"/>
    </location>
</feature>
<name>A0A6A7WA39_9BACT</name>
<protein>
    <recommendedName>
        <fullName evidence="7">Spi protease inhibitor domain-containing protein</fullName>
    </recommendedName>
</protein>
<accession>A0A6A7WA39</accession>
<keyword evidence="9" id="KW-1185">Reference proteome</keyword>
<gene>
    <name evidence="8" type="ORF">F7D20_05130</name>
</gene>
<dbReference type="GO" id="GO:0006508">
    <property type="term" value="P:proteolysis"/>
    <property type="evidence" value="ECO:0007669"/>
    <property type="project" value="UniProtKB-KW"/>
</dbReference>
<dbReference type="EMBL" id="VZAD01000042">
    <property type="protein sequence ID" value="MQP11359.1"/>
    <property type="molecule type" value="Genomic_DNA"/>
</dbReference>
<evidence type="ECO:0000256" key="6">
    <source>
        <dbReference type="PIRSR" id="PIRSR600200-1"/>
    </source>
</evidence>
<evidence type="ECO:0000256" key="2">
    <source>
        <dbReference type="ARBA" id="ARBA00022670"/>
    </source>
</evidence>
<dbReference type="InterPro" id="IPR025896">
    <property type="entry name" value="Spi_Prtas-inh"/>
</dbReference>
<reference evidence="8 9" key="1">
    <citation type="submission" date="2019-09" db="EMBL/GenBank/DDBJ databases">
        <title>Distinct polysaccharide growth profiles of human intestinal Prevotella copri isolates.</title>
        <authorList>
            <person name="Fehlner-Peach H."/>
            <person name="Magnabosco C."/>
            <person name="Raghavan V."/>
            <person name="Scher J.U."/>
            <person name="Tett A."/>
            <person name="Cox L.M."/>
            <person name="Gottsegen C."/>
            <person name="Watters A."/>
            <person name="Wiltshire- Gordon J.D."/>
            <person name="Segata N."/>
            <person name="Bonneau R."/>
            <person name="Littman D.R."/>
        </authorList>
    </citation>
    <scope>NUCLEOTIDE SEQUENCE [LARGE SCALE GENOMIC DNA]</scope>
    <source>
        <strain evidence="9">iAQ1173</strain>
    </source>
</reference>
<dbReference type="Pfam" id="PF01640">
    <property type="entry name" value="Peptidase_C10"/>
    <property type="match status" value="1"/>
</dbReference>
<evidence type="ECO:0000313" key="9">
    <source>
        <dbReference type="Proteomes" id="UP000384372"/>
    </source>
</evidence>
<dbReference type="SUPFAM" id="SSF54001">
    <property type="entry name" value="Cysteine proteinases"/>
    <property type="match status" value="1"/>
</dbReference>
<dbReference type="PRINTS" id="PR00797">
    <property type="entry name" value="STREPTOPAIN"/>
</dbReference>
<evidence type="ECO:0000256" key="3">
    <source>
        <dbReference type="ARBA" id="ARBA00022729"/>
    </source>
</evidence>
<evidence type="ECO:0000259" key="7">
    <source>
        <dbReference type="Pfam" id="PF13734"/>
    </source>
</evidence>
<dbReference type="Proteomes" id="UP000384372">
    <property type="component" value="Unassembled WGS sequence"/>
</dbReference>
<feature type="active site" description="Nucleophile" evidence="6">
    <location>
        <position position="187"/>
    </location>
</feature>